<feature type="region of interest" description="Disordered" evidence="3">
    <location>
        <begin position="134"/>
        <end position="156"/>
    </location>
</feature>
<dbReference type="Proteomes" id="UP001163166">
    <property type="component" value="Chromosome"/>
</dbReference>
<feature type="domain" description="CusB-like beta-barrel" evidence="5">
    <location>
        <begin position="223"/>
        <end position="296"/>
    </location>
</feature>
<dbReference type="EMBL" id="CP076676">
    <property type="protein sequence ID" value="UYO41652.1"/>
    <property type="molecule type" value="Genomic_DNA"/>
</dbReference>
<dbReference type="InterPro" id="IPR058792">
    <property type="entry name" value="Beta-barrel_RND_2"/>
</dbReference>
<dbReference type="NCBIfam" id="TIGR01730">
    <property type="entry name" value="RND_mfp"/>
    <property type="match status" value="1"/>
</dbReference>
<dbReference type="Gene3D" id="2.40.30.170">
    <property type="match status" value="1"/>
</dbReference>
<accession>A0AAX3E3N3</accession>
<proteinExistence type="inferred from homology"/>
<comment type="similarity">
    <text evidence="1">Belongs to the membrane fusion protein (MFP) (TC 8.A.1) family.</text>
</comment>
<evidence type="ECO:0000256" key="2">
    <source>
        <dbReference type="ARBA" id="ARBA00022448"/>
    </source>
</evidence>
<organism evidence="6 7">
    <name type="scientific">Rhodopseudomonas palustris</name>
    <dbReference type="NCBI Taxonomy" id="1076"/>
    <lineage>
        <taxon>Bacteria</taxon>
        <taxon>Pseudomonadati</taxon>
        <taxon>Pseudomonadota</taxon>
        <taxon>Alphaproteobacteria</taxon>
        <taxon>Hyphomicrobiales</taxon>
        <taxon>Nitrobacteraceae</taxon>
        <taxon>Rhodopseudomonas</taxon>
    </lineage>
</organism>
<protein>
    <submittedName>
        <fullName evidence="6">Efflux RND transporter periplasmic adaptor subunit</fullName>
    </submittedName>
</protein>
<dbReference type="Gene3D" id="1.10.287.470">
    <property type="entry name" value="Helix hairpin bin"/>
    <property type="match status" value="1"/>
</dbReference>
<dbReference type="AlphaFoldDB" id="A0AAX3E3N3"/>
<dbReference type="PANTHER" id="PTHR30097">
    <property type="entry name" value="CATION EFFLUX SYSTEM PROTEIN CUSB"/>
    <property type="match status" value="1"/>
</dbReference>
<sequence length="375" mass="40094">MRSGSLVAPAGAQPADTSRDGIDLAQQTIALSAKQVEAIAIEPVEQREFRITKDALGSIAYNENLLVQVFTPYAGRIIDTFFNLGDEVKKGAPLFTIDSSDLLQAESTLLATAGVLELQNRNLNRVRQLLKTGGAPQRDVDQATSDQQTAEGNHKAARDAVRIFGKSEAEIDRIIAERHVDSTLIVRSPVDGQVTARNAAPGLYVQPGSAPAPLTLANLSIKWMVANVVETDAPAFRLGQPVEARVAAYPGQVFRGRVTALGSSIDPSSHRQLVRSEIDDPANLLRPGMLANFTIEVAKPITSPAVRLDAVVREGDGTMAVWVTRDRRSFQRRLVKIGLAQGGRRQILDGVAPGELVVGTGAIFLSNKLANAASG</sequence>
<dbReference type="SUPFAM" id="SSF111369">
    <property type="entry name" value="HlyD-like secretion proteins"/>
    <property type="match status" value="1"/>
</dbReference>
<evidence type="ECO:0000259" key="5">
    <source>
        <dbReference type="Pfam" id="PF25954"/>
    </source>
</evidence>
<dbReference type="GO" id="GO:0016020">
    <property type="term" value="C:membrane"/>
    <property type="evidence" value="ECO:0007669"/>
    <property type="project" value="InterPro"/>
</dbReference>
<evidence type="ECO:0000313" key="6">
    <source>
        <dbReference type="EMBL" id="UYO41652.1"/>
    </source>
</evidence>
<keyword evidence="2" id="KW-0813">Transport</keyword>
<name>A0AAX3E3N3_RHOPL</name>
<evidence type="ECO:0000256" key="1">
    <source>
        <dbReference type="ARBA" id="ARBA00009477"/>
    </source>
</evidence>
<dbReference type="InterPro" id="IPR058625">
    <property type="entry name" value="MdtA-like_BSH"/>
</dbReference>
<dbReference type="FunFam" id="2.40.30.170:FF:000010">
    <property type="entry name" value="Efflux RND transporter periplasmic adaptor subunit"/>
    <property type="match status" value="1"/>
</dbReference>
<evidence type="ECO:0000313" key="7">
    <source>
        <dbReference type="Proteomes" id="UP001163166"/>
    </source>
</evidence>
<dbReference type="Gene3D" id="2.40.50.100">
    <property type="match status" value="1"/>
</dbReference>
<dbReference type="GO" id="GO:0022857">
    <property type="term" value="F:transmembrane transporter activity"/>
    <property type="evidence" value="ECO:0007669"/>
    <property type="project" value="InterPro"/>
</dbReference>
<dbReference type="Pfam" id="PF25954">
    <property type="entry name" value="Beta-barrel_RND_2"/>
    <property type="match status" value="1"/>
</dbReference>
<evidence type="ECO:0000259" key="4">
    <source>
        <dbReference type="Pfam" id="PF25917"/>
    </source>
</evidence>
<dbReference type="Pfam" id="PF25917">
    <property type="entry name" value="BSH_RND"/>
    <property type="match status" value="1"/>
</dbReference>
<feature type="domain" description="Multidrug resistance protein MdtA-like barrel-sandwich hybrid" evidence="4">
    <location>
        <begin position="74"/>
        <end position="210"/>
    </location>
</feature>
<dbReference type="RefSeq" id="WP_264076329.1">
    <property type="nucleotide sequence ID" value="NZ_CP076676.1"/>
</dbReference>
<dbReference type="InterPro" id="IPR051909">
    <property type="entry name" value="MFP_Cation_Efflux"/>
</dbReference>
<gene>
    <name evidence="6" type="ORF">KQX62_10320</name>
</gene>
<reference evidence="6" key="1">
    <citation type="journal article" date="2022" name="Biol. Control">
        <title>In silico genomic analysis of Rhodopseudomonas palustris strains revealed potential biocontrol agents and crop yield enhancers.</title>
        <authorList>
            <person name="Surachat K."/>
            <person name="Kantachote D."/>
            <person name="Deachamag P."/>
            <person name="Wonglapsuwan M."/>
        </authorList>
    </citation>
    <scope>NUCLEOTIDE SEQUENCE</scope>
    <source>
        <strain evidence="6">TLS06</strain>
    </source>
</reference>
<dbReference type="PANTHER" id="PTHR30097:SF16">
    <property type="entry name" value="CATION EFFLUX SYSTEM (CZCB-LIKE)"/>
    <property type="match status" value="1"/>
</dbReference>
<dbReference type="Gene3D" id="2.40.420.20">
    <property type="match status" value="1"/>
</dbReference>
<evidence type="ECO:0000256" key="3">
    <source>
        <dbReference type="SAM" id="MobiDB-lite"/>
    </source>
</evidence>
<feature type="compositionally biased region" description="Polar residues" evidence="3">
    <location>
        <begin position="142"/>
        <end position="151"/>
    </location>
</feature>
<dbReference type="InterPro" id="IPR006143">
    <property type="entry name" value="RND_pump_MFP"/>
</dbReference>